<gene>
    <name evidence="1" type="ORF">MENTE1834_LOCUS3762</name>
</gene>
<evidence type="ECO:0000313" key="1">
    <source>
        <dbReference type="EMBL" id="CAK5018219.1"/>
    </source>
</evidence>
<keyword evidence="2" id="KW-1185">Reference proteome</keyword>
<protein>
    <submittedName>
        <fullName evidence="1">Uncharacterized protein</fullName>
    </submittedName>
</protein>
<dbReference type="Proteomes" id="UP001497535">
    <property type="component" value="Unassembled WGS sequence"/>
</dbReference>
<reference evidence="1" key="1">
    <citation type="submission" date="2023-11" db="EMBL/GenBank/DDBJ databases">
        <authorList>
            <person name="Poullet M."/>
        </authorList>
    </citation>
    <scope>NUCLEOTIDE SEQUENCE</scope>
    <source>
        <strain evidence="1">E1834</strain>
    </source>
</reference>
<dbReference type="EMBL" id="CAVMJV010000003">
    <property type="protein sequence ID" value="CAK5018219.1"/>
    <property type="molecule type" value="Genomic_DNA"/>
</dbReference>
<organism evidence="1 2">
    <name type="scientific">Meloidogyne enterolobii</name>
    <name type="common">Root-knot nematode worm</name>
    <name type="synonym">Meloidogyne mayaguensis</name>
    <dbReference type="NCBI Taxonomy" id="390850"/>
    <lineage>
        <taxon>Eukaryota</taxon>
        <taxon>Metazoa</taxon>
        <taxon>Ecdysozoa</taxon>
        <taxon>Nematoda</taxon>
        <taxon>Chromadorea</taxon>
        <taxon>Rhabditida</taxon>
        <taxon>Tylenchina</taxon>
        <taxon>Tylenchomorpha</taxon>
        <taxon>Tylenchoidea</taxon>
        <taxon>Meloidogynidae</taxon>
        <taxon>Meloidogyninae</taxon>
        <taxon>Meloidogyne</taxon>
    </lineage>
</organism>
<proteinExistence type="predicted"/>
<comment type="caution">
    <text evidence="1">The sequence shown here is derived from an EMBL/GenBank/DDBJ whole genome shotgun (WGS) entry which is preliminary data.</text>
</comment>
<sequence length="49" mass="6069">MSYLSAKWNAYFSSLFLHFSLYEWRPIFPFYSILFGTYLLEKKKENNYN</sequence>
<accession>A0ACB0XUK2</accession>
<name>A0ACB0XUK2_MELEN</name>
<evidence type="ECO:0000313" key="2">
    <source>
        <dbReference type="Proteomes" id="UP001497535"/>
    </source>
</evidence>